<keyword evidence="2" id="KW-0201">Cytochrome c-type biogenesis</keyword>
<dbReference type="Pfam" id="PF08534">
    <property type="entry name" value="Redoxin"/>
    <property type="match status" value="1"/>
</dbReference>
<feature type="domain" description="Thioredoxin" evidence="5">
    <location>
        <begin position="31"/>
        <end position="177"/>
    </location>
</feature>
<evidence type="ECO:0000256" key="4">
    <source>
        <dbReference type="SAM" id="SignalP"/>
    </source>
</evidence>
<dbReference type="Proteomes" id="UP001139095">
    <property type="component" value="Unassembled WGS sequence"/>
</dbReference>
<keyword evidence="7" id="KW-1185">Reference proteome</keyword>
<dbReference type="PANTHER" id="PTHR42852">
    <property type="entry name" value="THIOL:DISULFIDE INTERCHANGE PROTEIN DSBE"/>
    <property type="match status" value="1"/>
</dbReference>
<dbReference type="PROSITE" id="PS51352">
    <property type="entry name" value="THIOREDOXIN_2"/>
    <property type="match status" value="1"/>
</dbReference>
<reference evidence="6" key="1">
    <citation type="submission" date="2021-10" db="EMBL/GenBank/DDBJ databases">
        <title>Marinomonas pontica sp. nov., isolated from the Black Sea.</title>
        <authorList>
            <person name="Zhao L.-H."/>
            <person name="Xue J.-H."/>
        </authorList>
    </citation>
    <scope>NUCLEOTIDE SEQUENCE</scope>
    <source>
        <strain evidence="6">E8</strain>
    </source>
</reference>
<evidence type="ECO:0000313" key="6">
    <source>
        <dbReference type="EMBL" id="MCB5161172.1"/>
    </source>
</evidence>
<evidence type="ECO:0000256" key="1">
    <source>
        <dbReference type="ARBA" id="ARBA00004196"/>
    </source>
</evidence>
<dbReference type="GO" id="GO:0030313">
    <property type="term" value="C:cell envelope"/>
    <property type="evidence" value="ECO:0007669"/>
    <property type="project" value="UniProtKB-SubCell"/>
</dbReference>
<keyword evidence="3" id="KW-0676">Redox-active center</keyword>
<keyword evidence="4" id="KW-0732">Signal</keyword>
<protein>
    <submittedName>
        <fullName evidence="6">TlpA family protein disulfide reductase</fullName>
    </submittedName>
</protein>
<dbReference type="AlphaFoldDB" id="A0A9X1LC65"/>
<dbReference type="InterPro" id="IPR013766">
    <property type="entry name" value="Thioredoxin_domain"/>
</dbReference>
<evidence type="ECO:0000313" key="7">
    <source>
        <dbReference type="Proteomes" id="UP001139095"/>
    </source>
</evidence>
<dbReference type="EMBL" id="JAJATW010000004">
    <property type="protein sequence ID" value="MCB5161172.1"/>
    <property type="molecule type" value="Genomic_DNA"/>
</dbReference>
<dbReference type="CDD" id="cd02966">
    <property type="entry name" value="TlpA_like_family"/>
    <property type="match status" value="1"/>
</dbReference>
<feature type="signal peptide" evidence="4">
    <location>
        <begin position="1"/>
        <end position="25"/>
    </location>
</feature>
<dbReference type="GO" id="GO:0017004">
    <property type="term" value="P:cytochrome complex assembly"/>
    <property type="evidence" value="ECO:0007669"/>
    <property type="project" value="UniProtKB-KW"/>
</dbReference>
<proteinExistence type="predicted"/>
<dbReference type="InterPro" id="IPR036249">
    <property type="entry name" value="Thioredoxin-like_sf"/>
</dbReference>
<dbReference type="RefSeq" id="WP_226753552.1">
    <property type="nucleotide sequence ID" value="NZ_JAJATW010000004.1"/>
</dbReference>
<dbReference type="InterPro" id="IPR013740">
    <property type="entry name" value="Redoxin"/>
</dbReference>
<feature type="chain" id="PRO_5040723178" evidence="4">
    <location>
        <begin position="26"/>
        <end position="178"/>
    </location>
</feature>
<dbReference type="InterPro" id="IPR050553">
    <property type="entry name" value="Thioredoxin_ResA/DsbE_sf"/>
</dbReference>
<comment type="caution">
    <text evidence="6">The sequence shown here is derived from an EMBL/GenBank/DDBJ whole genome shotgun (WGS) entry which is preliminary data.</text>
</comment>
<organism evidence="6 7">
    <name type="scientific">Marinomonas algarum</name>
    <dbReference type="NCBI Taxonomy" id="2883105"/>
    <lineage>
        <taxon>Bacteria</taxon>
        <taxon>Pseudomonadati</taxon>
        <taxon>Pseudomonadota</taxon>
        <taxon>Gammaproteobacteria</taxon>
        <taxon>Oceanospirillales</taxon>
        <taxon>Oceanospirillaceae</taxon>
        <taxon>Marinomonas</taxon>
    </lineage>
</organism>
<dbReference type="PANTHER" id="PTHR42852:SF18">
    <property type="entry name" value="CHROMOSOME UNDETERMINED SCAFFOLD_47, WHOLE GENOME SHOTGUN SEQUENCE"/>
    <property type="match status" value="1"/>
</dbReference>
<evidence type="ECO:0000256" key="2">
    <source>
        <dbReference type="ARBA" id="ARBA00022748"/>
    </source>
</evidence>
<accession>A0A9X1LC65</accession>
<dbReference type="Gene3D" id="3.40.30.10">
    <property type="entry name" value="Glutaredoxin"/>
    <property type="match status" value="1"/>
</dbReference>
<gene>
    <name evidence="6" type="ORF">LG368_04565</name>
</gene>
<comment type="subcellular location">
    <subcellularLocation>
        <location evidence="1">Cell envelope</location>
    </subcellularLocation>
</comment>
<evidence type="ECO:0000256" key="3">
    <source>
        <dbReference type="ARBA" id="ARBA00023284"/>
    </source>
</evidence>
<dbReference type="SUPFAM" id="SSF52833">
    <property type="entry name" value="Thioredoxin-like"/>
    <property type="match status" value="1"/>
</dbReference>
<evidence type="ECO:0000259" key="5">
    <source>
        <dbReference type="PROSITE" id="PS51352"/>
    </source>
</evidence>
<dbReference type="PROSITE" id="PS00194">
    <property type="entry name" value="THIOREDOXIN_1"/>
    <property type="match status" value="1"/>
</dbReference>
<name>A0A9X1LC65_9GAMM</name>
<dbReference type="InterPro" id="IPR017937">
    <property type="entry name" value="Thioredoxin_CS"/>
</dbReference>
<sequence>MVAKPYFLIAATLCCGLLLSVTASASALISADEAKKAPHASQQLPQYQGKPQSLQDVRGDVLLVDFWASWCGPCRESFPWMTEMQAKYKAQGFKVIAINLDQDKQQALDFLKEYSPGFTVLFDNNATMPDRFGVIGMPTSFLVDRKGRIRAVHTGFHQDQLANYESVITQLLAESEGK</sequence>
<dbReference type="GO" id="GO:0015036">
    <property type="term" value="F:disulfide oxidoreductase activity"/>
    <property type="evidence" value="ECO:0007669"/>
    <property type="project" value="UniProtKB-ARBA"/>
</dbReference>